<sequence length="72" mass="7712">MAWVSIPRCILGSDESGMCNGTLAGSKKAKIVLALLSCIIVVAYISRIYLFFAGIITCIVLARPSCIYRVTG</sequence>
<keyword evidence="1" id="KW-1133">Transmembrane helix</keyword>
<name>W7E583_BIPV3</name>
<dbReference type="EMBL" id="KI968790">
    <property type="protein sequence ID" value="EUN23306.1"/>
    <property type="molecule type" value="Genomic_DNA"/>
</dbReference>
<organism evidence="2 3">
    <name type="scientific">Bipolaris victoriae (strain FI3)</name>
    <name type="common">Victoria blight of oats agent</name>
    <name type="synonym">Cochliobolus victoriae</name>
    <dbReference type="NCBI Taxonomy" id="930091"/>
    <lineage>
        <taxon>Eukaryota</taxon>
        <taxon>Fungi</taxon>
        <taxon>Dikarya</taxon>
        <taxon>Ascomycota</taxon>
        <taxon>Pezizomycotina</taxon>
        <taxon>Dothideomycetes</taxon>
        <taxon>Pleosporomycetidae</taxon>
        <taxon>Pleosporales</taxon>
        <taxon>Pleosporineae</taxon>
        <taxon>Pleosporaceae</taxon>
        <taxon>Bipolaris</taxon>
    </lineage>
</organism>
<feature type="transmembrane region" description="Helical" evidence="1">
    <location>
        <begin position="31"/>
        <end position="62"/>
    </location>
</feature>
<dbReference type="AlphaFoldDB" id="W7E583"/>
<dbReference type="HOGENOM" id="CLU_2721849_0_0_1"/>
<evidence type="ECO:0000313" key="2">
    <source>
        <dbReference type="EMBL" id="EUN23306.1"/>
    </source>
</evidence>
<evidence type="ECO:0000313" key="3">
    <source>
        <dbReference type="Proteomes" id="UP000054337"/>
    </source>
</evidence>
<keyword evidence="3" id="KW-1185">Reference proteome</keyword>
<dbReference type="RefSeq" id="XP_014552882.1">
    <property type="nucleotide sequence ID" value="XM_014697396.1"/>
</dbReference>
<reference evidence="2 3" key="1">
    <citation type="journal article" date="2013" name="PLoS Genet.">
        <title>Comparative genome structure, secondary metabolite, and effector coding capacity across Cochliobolus pathogens.</title>
        <authorList>
            <person name="Condon B.J."/>
            <person name="Leng Y."/>
            <person name="Wu D."/>
            <person name="Bushley K.E."/>
            <person name="Ohm R.A."/>
            <person name="Otillar R."/>
            <person name="Martin J."/>
            <person name="Schackwitz W."/>
            <person name="Grimwood J."/>
            <person name="MohdZainudin N."/>
            <person name="Xue C."/>
            <person name="Wang R."/>
            <person name="Manning V.A."/>
            <person name="Dhillon B."/>
            <person name="Tu Z.J."/>
            <person name="Steffenson B.J."/>
            <person name="Salamov A."/>
            <person name="Sun H."/>
            <person name="Lowry S."/>
            <person name="LaButti K."/>
            <person name="Han J."/>
            <person name="Copeland A."/>
            <person name="Lindquist E."/>
            <person name="Barry K."/>
            <person name="Schmutz J."/>
            <person name="Baker S.E."/>
            <person name="Ciuffetti L.M."/>
            <person name="Grigoriev I.V."/>
            <person name="Zhong S."/>
            <person name="Turgeon B.G."/>
        </authorList>
    </citation>
    <scope>NUCLEOTIDE SEQUENCE [LARGE SCALE GENOMIC DNA]</scope>
    <source>
        <strain evidence="2 3">FI3</strain>
    </source>
</reference>
<keyword evidence="1" id="KW-0812">Transmembrane</keyword>
<keyword evidence="1" id="KW-0472">Membrane</keyword>
<accession>W7E583</accession>
<protein>
    <submittedName>
        <fullName evidence="2">Uncharacterized protein</fullName>
    </submittedName>
</protein>
<evidence type="ECO:0000256" key="1">
    <source>
        <dbReference type="SAM" id="Phobius"/>
    </source>
</evidence>
<dbReference type="GeneID" id="26249541"/>
<proteinExistence type="predicted"/>
<dbReference type="Proteomes" id="UP000054337">
    <property type="component" value="Unassembled WGS sequence"/>
</dbReference>
<gene>
    <name evidence="2" type="ORF">COCVIDRAFT_109184</name>
</gene>